<evidence type="ECO:0000313" key="2">
    <source>
        <dbReference type="Proteomes" id="UP000192656"/>
    </source>
</evidence>
<protein>
    <submittedName>
        <fullName evidence="1">Uncharacterized protein</fullName>
    </submittedName>
</protein>
<dbReference type="Proteomes" id="UP000192656">
    <property type="component" value="Unassembled WGS sequence"/>
</dbReference>
<gene>
    <name evidence="1" type="ORF">SAMN06297251_10447</name>
</gene>
<sequence>MKKTGSGYIYSTLPNELRTKAKCQILARIKGDKFFRSLGDTTSVTGTRTLEESEVYSNETPDKDLALTDITKNEMSFNFVLRQMTAFAKKILFQSEEVVVSQAAVAAEAASFVGIAAGDIADLDHHSISQITVECAATQTAYVEGTNYVLDGEMGRLEIVAHPAGATVAVDGTADIDVVYDADAADVVTYGPASKTDVRAEIIIRQNNRWGPSFDYELWDMQMRPDGDLIMGQDGDDFGEMTIVGRAYADSTKAPEYRIGRVRQIPKAA</sequence>
<organism evidence="1 2">
    <name type="scientific">Fulvimarina manganoxydans</name>
    <dbReference type="NCBI Taxonomy" id="937218"/>
    <lineage>
        <taxon>Bacteria</taxon>
        <taxon>Pseudomonadati</taxon>
        <taxon>Pseudomonadota</taxon>
        <taxon>Alphaproteobacteria</taxon>
        <taxon>Hyphomicrobiales</taxon>
        <taxon>Aurantimonadaceae</taxon>
        <taxon>Fulvimarina</taxon>
    </lineage>
</organism>
<name>A0A1W2A9H4_9HYPH</name>
<dbReference type="AlphaFoldDB" id="A0A1W2A9H4"/>
<reference evidence="1 2" key="1">
    <citation type="submission" date="2017-04" db="EMBL/GenBank/DDBJ databases">
        <authorList>
            <person name="Afonso C.L."/>
            <person name="Miller P.J."/>
            <person name="Scott M.A."/>
            <person name="Spackman E."/>
            <person name="Goraichik I."/>
            <person name="Dimitrov K.M."/>
            <person name="Suarez D.L."/>
            <person name="Swayne D.E."/>
        </authorList>
    </citation>
    <scope>NUCLEOTIDE SEQUENCE [LARGE SCALE GENOMIC DNA]</scope>
    <source>
        <strain evidence="1 2">CGMCC 1.10972</strain>
    </source>
</reference>
<proteinExistence type="predicted"/>
<evidence type="ECO:0000313" key="1">
    <source>
        <dbReference type="EMBL" id="SMC57375.1"/>
    </source>
</evidence>
<dbReference type="EMBL" id="FWXR01000004">
    <property type="protein sequence ID" value="SMC57375.1"/>
    <property type="molecule type" value="Genomic_DNA"/>
</dbReference>
<accession>A0A1W2A9H4</accession>
<dbReference type="RefSeq" id="WP_084409188.1">
    <property type="nucleotide sequence ID" value="NZ_FWXR01000004.1"/>
</dbReference>
<keyword evidence="2" id="KW-1185">Reference proteome</keyword>
<dbReference type="STRING" id="937218.SAMN06297251_10447"/>